<dbReference type="EMBL" id="FWFG01000068">
    <property type="protein sequence ID" value="SLM92308.1"/>
    <property type="molecule type" value="Genomic_DNA"/>
</dbReference>
<dbReference type="PANTHER" id="PTHR42849">
    <property type="entry name" value="N-ACETYLNEURAMINATE LYASE"/>
    <property type="match status" value="1"/>
</dbReference>
<sequence length="314" mass="32596">MTATAAVREGTPTGVIPPLLTPLTADGELDIPSLERLVARHLDAGVDGLFVLGSSGEAAFFDDAMRERVLGAVTGIVAGQVPLLIGVIDMQTSRAIQHVRTAERFSPAGIVATAPFYAITGPDEIDTHFRALAAASPAPLWAYDIPVCVHTKLSPAHLVHLGADGVLAGVKDSSGDDVSFRRLVAMDRAAGTGLALLTGHEVVVDGAYLAGAHGSVPGLANVEPAGYVRMHRAAMAEDWETVRTEQDRLAALFEIVFQPVGKVGPAAGVGAFKTALRELGVFTTNTMSTPMAALGDEDAAHIRAVLAEASLLEA</sequence>
<dbReference type="Gene3D" id="3.20.20.70">
    <property type="entry name" value="Aldolase class I"/>
    <property type="match status" value="1"/>
</dbReference>
<reference evidence="6 7" key="1">
    <citation type="submission" date="2017-02" db="EMBL/GenBank/DDBJ databases">
        <authorList>
            <person name="Peterson S.W."/>
        </authorList>
    </citation>
    <scope>NUCLEOTIDE SEQUENCE [LARGE SCALE GENOMIC DNA]</scope>
    <source>
        <strain evidence="6 7">CIP104813</strain>
    </source>
</reference>
<evidence type="ECO:0000256" key="2">
    <source>
        <dbReference type="ARBA" id="ARBA00023270"/>
    </source>
</evidence>
<dbReference type="PANTHER" id="PTHR42849:SF1">
    <property type="entry name" value="N-ACETYLNEURAMINATE LYASE"/>
    <property type="match status" value="1"/>
</dbReference>
<keyword evidence="2" id="KW-0704">Schiff base</keyword>
<protein>
    <submittedName>
        <fullName evidence="6">4-hydroxy-tetrahydrodipicolinate synthase</fullName>
        <ecNumber evidence="6">4.3.3.7</ecNumber>
    </submittedName>
</protein>
<evidence type="ECO:0000313" key="6">
    <source>
        <dbReference type="EMBL" id="SLM92308.1"/>
    </source>
</evidence>
<name>A0A1X6X1E7_9MICO</name>
<evidence type="ECO:0000256" key="5">
    <source>
        <dbReference type="PIRSR" id="PIRSR001365-2"/>
    </source>
</evidence>
<dbReference type="SMART" id="SM01130">
    <property type="entry name" value="DHDPS"/>
    <property type="match status" value="1"/>
</dbReference>
<dbReference type="PRINTS" id="PR00146">
    <property type="entry name" value="DHPICSNTHASE"/>
</dbReference>
<dbReference type="CDD" id="cd00408">
    <property type="entry name" value="DHDPS-like"/>
    <property type="match status" value="1"/>
</dbReference>
<dbReference type="GO" id="GO:0019262">
    <property type="term" value="P:N-acetylneuraminate catabolic process"/>
    <property type="evidence" value="ECO:0007669"/>
    <property type="project" value="TreeGrafter"/>
</dbReference>
<organism evidence="6 7">
    <name type="scientific">Brachybacterium nesterenkovii</name>
    <dbReference type="NCBI Taxonomy" id="47847"/>
    <lineage>
        <taxon>Bacteria</taxon>
        <taxon>Bacillati</taxon>
        <taxon>Actinomycetota</taxon>
        <taxon>Actinomycetes</taxon>
        <taxon>Micrococcales</taxon>
        <taxon>Dermabacteraceae</taxon>
        <taxon>Brachybacterium</taxon>
    </lineage>
</organism>
<dbReference type="SUPFAM" id="SSF51569">
    <property type="entry name" value="Aldolase"/>
    <property type="match status" value="1"/>
</dbReference>
<dbReference type="InterPro" id="IPR020625">
    <property type="entry name" value="Schiff_base-form_aldolases_AS"/>
</dbReference>
<evidence type="ECO:0000256" key="1">
    <source>
        <dbReference type="ARBA" id="ARBA00023239"/>
    </source>
</evidence>
<evidence type="ECO:0000256" key="3">
    <source>
        <dbReference type="PIRNR" id="PIRNR001365"/>
    </source>
</evidence>
<dbReference type="InterPro" id="IPR002220">
    <property type="entry name" value="DapA-like"/>
</dbReference>
<dbReference type="OrthoDB" id="3175637at2"/>
<dbReference type="Pfam" id="PF00701">
    <property type="entry name" value="DHDPS"/>
    <property type="match status" value="1"/>
</dbReference>
<dbReference type="PROSITE" id="PS00666">
    <property type="entry name" value="DHDPS_2"/>
    <property type="match status" value="1"/>
</dbReference>
<feature type="active site" description="Schiff-base intermediate with substrate" evidence="4">
    <location>
        <position position="171"/>
    </location>
</feature>
<evidence type="ECO:0000256" key="4">
    <source>
        <dbReference type="PIRSR" id="PIRSR001365-1"/>
    </source>
</evidence>
<dbReference type="PIRSF" id="PIRSF001365">
    <property type="entry name" value="DHDPS"/>
    <property type="match status" value="1"/>
</dbReference>
<dbReference type="EC" id="4.3.3.7" evidence="6"/>
<keyword evidence="7" id="KW-1185">Reference proteome</keyword>
<feature type="binding site" evidence="5">
    <location>
        <position position="216"/>
    </location>
    <ligand>
        <name>pyruvate</name>
        <dbReference type="ChEBI" id="CHEBI:15361"/>
    </ligand>
</feature>
<dbReference type="RefSeq" id="WP_087104222.1">
    <property type="nucleotide sequence ID" value="NZ_FWFG01000068.1"/>
</dbReference>
<keyword evidence="1 3" id="KW-0456">Lyase</keyword>
<evidence type="ECO:0000313" key="7">
    <source>
        <dbReference type="Proteomes" id="UP000195981"/>
    </source>
</evidence>
<dbReference type="AlphaFoldDB" id="A0A1X6X1E7"/>
<dbReference type="Proteomes" id="UP000195981">
    <property type="component" value="Unassembled WGS sequence"/>
</dbReference>
<dbReference type="GO" id="GO:0008840">
    <property type="term" value="F:4-hydroxy-tetrahydrodipicolinate synthase activity"/>
    <property type="evidence" value="ECO:0007669"/>
    <property type="project" value="UniProtKB-EC"/>
</dbReference>
<proteinExistence type="inferred from homology"/>
<feature type="active site" description="Proton donor/acceptor" evidence="4">
    <location>
        <position position="143"/>
    </location>
</feature>
<dbReference type="GO" id="GO:0008747">
    <property type="term" value="F:N-acetylneuraminate lyase activity"/>
    <property type="evidence" value="ECO:0007669"/>
    <property type="project" value="TreeGrafter"/>
</dbReference>
<accession>A0A1X6X1E7</accession>
<dbReference type="GO" id="GO:0005829">
    <property type="term" value="C:cytosol"/>
    <property type="evidence" value="ECO:0007669"/>
    <property type="project" value="TreeGrafter"/>
</dbReference>
<gene>
    <name evidence="6" type="ORF">FM110_07885</name>
</gene>
<dbReference type="InterPro" id="IPR013785">
    <property type="entry name" value="Aldolase_TIM"/>
</dbReference>
<comment type="similarity">
    <text evidence="3">Belongs to the DapA family.</text>
</comment>